<gene>
    <name evidence="1" type="ORF">GCM10011335_03490</name>
</gene>
<dbReference type="AlphaFoldDB" id="A0A916XSJ5"/>
<reference evidence="1" key="2">
    <citation type="submission" date="2020-09" db="EMBL/GenBank/DDBJ databases">
        <authorList>
            <person name="Sun Q."/>
            <person name="Zhou Y."/>
        </authorList>
    </citation>
    <scope>NUCLEOTIDE SEQUENCE</scope>
    <source>
        <strain evidence="1">CGMCC 1.15493</strain>
    </source>
</reference>
<dbReference type="EMBL" id="BMJJ01000001">
    <property type="protein sequence ID" value="GGD04008.1"/>
    <property type="molecule type" value="Genomic_DNA"/>
</dbReference>
<organism evidence="1 2">
    <name type="scientific">Aureimonas glaciei</name>
    <dbReference type="NCBI Taxonomy" id="1776957"/>
    <lineage>
        <taxon>Bacteria</taxon>
        <taxon>Pseudomonadati</taxon>
        <taxon>Pseudomonadota</taxon>
        <taxon>Alphaproteobacteria</taxon>
        <taxon>Hyphomicrobiales</taxon>
        <taxon>Aurantimonadaceae</taxon>
        <taxon>Aureimonas</taxon>
    </lineage>
</organism>
<evidence type="ECO:0000313" key="1">
    <source>
        <dbReference type="EMBL" id="GGD04008.1"/>
    </source>
</evidence>
<protein>
    <submittedName>
        <fullName evidence="1">Uncharacterized protein</fullName>
    </submittedName>
</protein>
<name>A0A916XSJ5_9HYPH</name>
<reference evidence="1" key="1">
    <citation type="journal article" date="2014" name="Int. J. Syst. Evol. Microbiol.">
        <title>Complete genome sequence of Corynebacterium casei LMG S-19264T (=DSM 44701T), isolated from a smear-ripened cheese.</title>
        <authorList>
            <consortium name="US DOE Joint Genome Institute (JGI-PGF)"/>
            <person name="Walter F."/>
            <person name="Albersmeier A."/>
            <person name="Kalinowski J."/>
            <person name="Ruckert C."/>
        </authorList>
    </citation>
    <scope>NUCLEOTIDE SEQUENCE</scope>
    <source>
        <strain evidence="1">CGMCC 1.15493</strain>
    </source>
</reference>
<accession>A0A916XSJ5</accession>
<evidence type="ECO:0000313" key="2">
    <source>
        <dbReference type="Proteomes" id="UP000613160"/>
    </source>
</evidence>
<dbReference type="Proteomes" id="UP000613160">
    <property type="component" value="Unassembled WGS sequence"/>
</dbReference>
<sequence>MVTVVEGGSNVRSAAWHRFQVLMGVPDLQIAADGGIGCPLDAPARTDARSANWMTSDDR</sequence>
<comment type="caution">
    <text evidence="1">The sequence shown here is derived from an EMBL/GenBank/DDBJ whole genome shotgun (WGS) entry which is preliminary data.</text>
</comment>
<keyword evidence="2" id="KW-1185">Reference proteome</keyword>
<proteinExistence type="predicted"/>